<dbReference type="InterPro" id="IPR036068">
    <property type="entry name" value="Nicotinate_pribotase-like_C"/>
</dbReference>
<keyword evidence="6" id="KW-1185">Reference proteome</keyword>
<dbReference type="GO" id="GO:0004514">
    <property type="term" value="F:nicotinate-nucleotide diphosphorylase (carboxylating) activity"/>
    <property type="evidence" value="ECO:0007669"/>
    <property type="project" value="InterPro"/>
</dbReference>
<dbReference type="GO" id="GO:0034213">
    <property type="term" value="P:quinolinate catabolic process"/>
    <property type="evidence" value="ECO:0007669"/>
    <property type="project" value="TreeGrafter"/>
</dbReference>
<name>A0A7J7I5H8_CAMSI</name>
<dbReference type="PANTHER" id="PTHR32179">
    <property type="entry name" value="NICOTINATE-NUCLEOTIDE PYROPHOSPHORYLASE [CARBOXYLATING]"/>
    <property type="match status" value="1"/>
</dbReference>
<evidence type="ECO:0000256" key="2">
    <source>
        <dbReference type="ARBA" id="ARBA00009400"/>
    </source>
</evidence>
<dbReference type="EMBL" id="JACBKZ010000001">
    <property type="protein sequence ID" value="KAF5959841.1"/>
    <property type="molecule type" value="Genomic_DNA"/>
</dbReference>
<dbReference type="PANTHER" id="PTHR32179:SF3">
    <property type="entry name" value="NICOTINATE-NUCLEOTIDE PYROPHOSPHORYLASE [CARBOXYLATING]"/>
    <property type="match status" value="1"/>
</dbReference>
<dbReference type="SUPFAM" id="SSF51690">
    <property type="entry name" value="Nicotinate/Quinolinate PRTase C-terminal domain-like"/>
    <property type="match status" value="1"/>
</dbReference>
<evidence type="ECO:0000259" key="4">
    <source>
        <dbReference type="Pfam" id="PF01729"/>
    </source>
</evidence>
<dbReference type="InterPro" id="IPR013785">
    <property type="entry name" value="Aldolase_TIM"/>
</dbReference>
<evidence type="ECO:0000313" key="6">
    <source>
        <dbReference type="Proteomes" id="UP000593564"/>
    </source>
</evidence>
<feature type="domain" description="Quinolinate phosphoribosyl transferase C-terminal" evidence="4">
    <location>
        <begin position="7"/>
        <end position="79"/>
    </location>
</feature>
<reference evidence="6" key="1">
    <citation type="journal article" date="2020" name="Nat. Commun.">
        <title>Genome assembly of wild tea tree DASZ reveals pedigree and selection history of tea varieties.</title>
        <authorList>
            <person name="Zhang W."/>
            <person name="Zhang Y."/>
            <person name="Qiu H."/>
            <person name="Guo Y."/>
            <person name="Wan H."/>
            <person name="Zhang X."/>
            <person name="Scossa F."/>
            <person name="Alseekh S."/>
            <person name="Zhang Q."/>
            <person name="Wang P."/>
            <person name="Xu L."/>
            <person name="Schmidt M.H."/>
            <person name="Jia X."/>
            <person name="Li D."/>
            <person name="Zhu A."/>
            <person name="Guo F."/>
            <person name="Chen W."/>
            <person name="Ni D."/>
            <person name="Usadel B."/>
            <person name="Fernie A.R."/>
            <person name="Wen W."/>
        </authorList>
    </citation>
    <scope>NUCLEOTIDE SEQUENCE [LARGE SCALE GENOMIC DNA]</scope>
    <source>
        <strain evidence="6">cv. G240</strain>
    </source>
</reference>
<dbReference type="InterPro" id="IPR027277">
    <property type="entry name" value="NadC/ModD"/>
</dbReference>
<gene>
    <name evidence="5" type="ORF">HYC85_001050</name>
</gene>
<dbReference type="Gene3D" id="3.20.20.70">
    <property type="entry name" value="Aldolase class I"/>
    <property type="match status" value="1"/>
</dbReference>
<dbReference type="GO" id="GO:0009435">
    <property type="term" value="P:NAD+ biosynthetic process"/>
    <property type="evidence" value="ECO:0007669"/>
    <property type="project" value="UniProtKB-UniPathway"/>
</dbReference>
<protein>
    <recommendedName>
        <fullName evidence="4">Quinolinate phosphoribosyl transferase C-terminal domain-containing protein</fullName>
    </recommendedName>
</protein>
<dbReference type="GO" id="GO:0005737">
    <property type="term" value="C:cytoplasm"/>
    <property type="evidence" value="ECO:0007669"/>
    <property type="project" value="TreeGrafter"/>
</dbReference>
<sequence length="116" mass="12926">MADAAHPAFILETRKTAPGLRLVDKWVVLIGGGRNHIMGLFDMVMIKDNHKSVAGGVKDALRSVGLYLKKNNLHIGVECVRIWFAGAKDKRLGVKRPVKMPTKMLSFLVHDDIFAY</sequence>
<dbReference type="AlphaFoldDB" id="A0A7J7I5H8"/>
<dbReference type="UniPathway" id="UPA00253"/>
<reference evidence="5 6" key="2">
    <citation type="submission" date="2020-07" db="EMBL/GenBank/DDBJ databases">
        <title>Genome assembly of wild tea tree DASZ reveals pedigree and selection history of tea varieties.</title>
        <authorList>
            <person name="Zhang W."/>
        </authorList>
    </citation>
    <scope>NUCLEOTIDE SEQUENCE [LARGE SCALE GENOMIC DNA]</scope>
    <source>
        <strain evidence="6">cv. G240</strain>
        <tissue evidence="5">Leaf</tissue>
    </source>
</reference>
<proteinExistence type="inferred from homology"/>
<dbReference type="InterPro" id="IPR002638">
    <property type="entry name" value="Quinolinate_PRibosylTrfase_C"/>
</dbReference>
<comment type="similarity">
    <text evidence="2">Belongs to the NadC/ModD family.</text>
</comment>
<keyword evidence="3" id="KW-0328">Glycosyltransferase</keyword>
<evidence type="ECO:0000256" key="1">
    <source>
        <dbReference type="ARBA" id="ARBA00004790"/>
    </source>
</evidence>
<dbReference type="Pfam" id="PF01729">
    <property type="entry name" value="QRPTase_C"/>
    <property type="match status" value="1"/>
</dbReference>
<organism evidence="5 6">
    <name type="scientific">Camellia sinensis</name>
    <name type="common">Tea plant</name>
    <name type="synonym">Thea sinensis</name>
    <dbReference type="NCBI Taxonomy" id="4442"/>
    <lineage>
        <taxon>Eukaryota</taxon>
        <taxon>Viridiplantae</taxon>
        <taxon>Streptophyta</taxon>
        <taxon>Embryophyta</taxon>
        <taxon>Tracheophyta</taxon>
        <taxon>Spermatophyta</taxon>
        <taxon>Magnoliopsida</taxon>
        <taxon>eudicotyledons</taxon>
        <taxon>Gunneridae</taxon>
        <taxon>Pentapetalae</taxon>
        <taxon>asterids</taxon>
        <taxon>Ericales</taxon>
        <taxon>Theaceae</taxon>
        <taxon>Camellia</taxon>
    </lineage>
</organism>
<dbReference type="Proteomes" id="UP000593564">
    <property type="component" value="Unassembled WGS sequence"/>
</dbReference>
<keyword evidence="3" id="KW-0808">Transferase</keyword>
<comment type="caution">
    <text evidence="5">The sequence shown here is derived from an EMBL/GenBank/DDBJ whole genome shotgun (WGS) entry which is preliminary data.</text>
</comment>
<evidence type="ECO:0000256" key="3">
    <source>
        <dbReference type="ARBA" id="ARBA00022676"/>
    </source>
</evidence>
<comment type="pathway">
    <text evidence="1">Cofactor biosynthesis; NAD(+) biosynthesis.</text>
</comment>
<evidence type="ECO:0000313" key="5">
    <source>
        <dbReference type="EMBL" id="KAF5959841.1"/>
    </source>
</evidence>
<accession>A0A7J7I5H8</accession>